<name>A0A9N7UNR0_PLEPL</name>
<dbReference type="EMBL" id="CADEAL010001715">
    <property type="protein sequence ID" value="CAB1434953.1"/>
    <property type="molecule type" value="Genomic_DNA"/>
</dbReference>
<proteinExistence type="predicted"/>
<reference evidence="2" key="1">
    <citation type="submission" date="2020-03" db="EMBL/GenBank/DDBJ databases">
        <authorList>
            <person name="Weist P."/>
        </authorList>
    </citation>
    <scope>NUCLEOTIDE SEQUENCE</scope>
</reference>
<evidence type="ECO:0000256" key="1">
    <source>
        <dbReference type="SAM" id="MobiDB-lite"/>
    </source>
</evidence>
<gene>
    <name evidence="2" type="ORF">PLEPLA_LOCUS23055</name>
</gene>
<protein>
    <submittedName>
        <fullName evidence="2">Uncharacterized protein</fullName>
    </submittedName>
</protein>
<feature type="non-terminal residue" evidence="2">
    <location>
        <position position="210"/>
    </location>
</feature>
<dbReference type="AlphaFoldDB" id="A0A9N7UNR0"/>
<feature type="compositionally biased region" description="Polar residues" evidence="1">
    <location>
        <begin position="1"/>
        <end position="14"/>
    </location>
</feature>
<accession>A0A9N7UNR0</accession>
<feature type="region of interest" description="Disordered" evidence="1">
    <location>
        <begin position="1"/>
        <end position="43"/>
    </location>
</feature>
<sequence>GLDMPQGSSCVSKRSQPRALNRPGGPPAACNLHRTPRTPLPHHTTLNRTLRITTRRKTPDYCIKRRLRATPVQNHKHPMYNACTRSREKEKTERSPRSDILRELFRDIAPGGATNANPHRQRKPYQATGCGRVQPQTPNWRHNYRVHTAISELSCVTSVQRLLCYDQAPAHTQRRVSVPVHHLPDFCPSLASMQKHMKGTNPRRAAQTGG</sequence>
<evidence type="ECO:0000313" key="3">
    <source>
        <dbReference type="Proteomes" id="UP001153269"/>
    </source>
</evidence>
<keyword evidence="3" id="KW-1185">Reference proteome</keyword>
<evidence type="ECO:0000313" key="2">
    <source>
        <dbReference type="EMBL" id="CAB1434953.1"/>
    </source>
</evidence>
<comment type="caution">
    <text evidence="2">The sequence shown here is derived from an EMBL/GenBank/DDBJ whole genome shotgun (WGS) entry which is preliminary data.</text>
</comment>
<organism evidence="2 3">
    <name type="scientific">Pleuronectes platessa</name>
    <name type="common">European plaice</name>
    <dbReference type="NCBI Taxonomy" id="8262"/>
    <lineage>
        <taxon>Eukaryota</taxon>
        <taxon>Metazoa</taxon>
        <taxon>Chordata</taxon>
        <taxon>Craniata</taxon>
        <taxon>Vertebrata</taxon>
        <taxon>Euteleostomi</taxon>
        <taxon>Actinopterygii</taxon>
        <taxon>Neopterygii</taxon>
        <taxon>Teleostei</taxon>
        <taxon>Neoteleostei</taxon>
        <taxon>Acanthomorphata</taxon>
        <taxon>Carangaria</taxon>
        <taxon>Pleuronectiformes</taxon>
        <taxon>Pleuronectoidei</taxon>
        <taxon>Pleuronectidae</taxon>
        <taxon>Pleuronectes</taxon>
    </lineage>
</organism>
<dbReference type="Proteomes" id="UP001153269">
    <property type="component" value="Unassembled WGS sequence"/>
</dbReference>
<feature type="region of interest" description="Disordered" evidence="1">
    <location>
        <begin position="110"/>
        <end position="136"/>
    </location>
</feature>